<dbReference type="Pfam" id="PF16516">
    <property type="entry name" value="CC2-LZ"/>
    <property type="match status" value="1"/>
</dbReference>
<protein>
    <recommendedName>
        <fullName evidence="7">Optineurin</fullName>
    </recommendedName>
</protein>
<keyword evidence="7" id="KW-0968">Cytoplasmic vesicle</keyword>
<evidence type="ECO:0000256" key="5">
    <source>
        <dbReference type="ARBA" id="ARBA00023054"/>
    </source>
</evidence>
<gene>
    <name evidence="10" type="ORF">SPARVUS_LOCUS3161099</name>
</gene>
<evidence type="ECO:0000313" key="11">
    <source>
        <dbReference type="Proteomes" id="UP001162483"/>
    </source>
</evidence>
<dbReference type="PANTHER" id="PTHR31553">
    <property type="entry name" value="NF-KAPPA-B ESSENTIAL MODULATOR"/>
    <property type="match status" value="1"/>
</dbReference>
<feature type="coiled-coil region" evidence="8">
    <location>
        <begin position="221"/>
        <end position="248"/>
    </location>
</feature>
<evidence type="ECO:0000256" key="8">
    <source>
        <dbReference type="SAM" id="Coils"/>
    </source>
</evidence>
<keyword evidence="3 6" id="KW-0863">Zinc-finger</keyword>
<keyword evidence="7" id="KW-0967">Endosome</keyword>
<feature type="coiled-coil region" evidence="8">
    <location>
        <begin position="31"/>
        <end position="72"/>
    </location>
</feature>
<evidence type="ECO:0000256" key="3">
    <source>
        <dbReference type="ARBA" id="ARBA00022771"/>
    </source>
</evidence>
<evidence type="ECO:0000256" key="7">
    <source>
        <dbReference type="RuleBase" id="RU367122"/>
    </source>
</evidence>
<accession>A0ABN9BM14</accession>
<keyword evidence="2 7" id="KW-0479">Metal-binding</keyword>
<keyword evidence="11" id="KW-1185">Reference proteome</keyword>
<organism evidence="10 11">
    <name type="scientific">Staurois parvus</name>
    <dbReference type="NCBI Taxonomy" id="386267"/>
    <lineage>
        <taxon>Eukaryota</taxon>
        <taxon>Metazoa</taxon>
        <taxon>Chordata</taxon>
        <taxon>Craniata</taxon>
        <taxon>Vertebrata</taxon>
        <taxon>Euteleostomi</taxon>
        <taxon>Amphibia</taxon>
        <taxon>Batrachia</taxon>
        <taxon>Anura</taxon>
        <taxon>Neobatrachia</taxon>
        <taxon>Ranoidea</taxon>
        <taxon>Ranidae</taxon>
        <taxon>Staurois</taxon>
    </lineage>
</organism>
<comment type="caution">
    <text evidence="10">The sequence shown here is derived from an EMBL/GenBank/DDBJ whole genome shotgun (WGS) entry which is preliminary data.</text>
</comment>
<evidence type="ECO:0000256" key="2">
    <source>
        <dbReference type="ARBA" id="ARBA00022723"/>
    </source>
</evidence>
<dbReference type="PROSITE" id="PS51801">
    <property type="entry name" value="ZF_CCHC_NOA"/>
    <property type="match status" value="1"/>
</dbReference>
<dbReference type="InterPro" id="IPR034735">
    <property type="entry name" value="NEMO_ZF"/>
</dbReference>
<feature type="domain" description="CCHC NOA-type" evidence="9">
    <location>
        <begin position="329"/>
        <end position="359"/>
    </location>
</feature>
<proteinExistence type="predicted"/>
<keyword evidence="7" id="KW-0333">Golgi apparatus</keyword>
<name>A0ABN9BM14_9NEOB</name>
<evidence type="ECO:0000256" key="6">
    <source>
        <dbReference type="PROSITE-ProRule" id="PRU01142"/>
    </source>
</evidence>
<dbReference type="PANTHER" id="PTHR31553:SF2">
    <property type="entry name" value="OPTINEURIN"/>
    <property type="match status" value="1"/>
</dbReference>
<feature type="coiled-coil region" evidence="8">
    <location>
        <begin position="111"/>
        <end position="176"/>
    </location>
</feature>
<comment type="subcellular location">
    <subcellularLocation>
        <location evidence="7">Cytoplasm</location>
        <location evidence="7">Perinuclear region</location>
    </subcellularLocation>
    <subcellularLocation>
        <location evidence="7">Golgi apparatus</location>
    </subcellularLocation>
    <subcellularLocation>
        <location evidence="7">Golgi apparatus</location>
        <location evidence="7">trans-Golgi network</location>
    </subcellularLocation>
    <subcellularLocation>
        <location evidence="7">Cytoplasmic vesicle</location>
        <location evidence="7">Autophagosome</location>
    </subcellularLocation>
    <subcellularLocation>
        <location evidence="7">Cytoplasmic vesicle</location>
    </subcellularLocation>
    <subcellularLocation>
        <location evidence="7">Recycling endosome</location>
    </subcellularLocation>
</comment>
<evidence type="ECO:0000256" key="1">
    <source>
        <dbReference type="ARBA" id="ARBA00022490"/>
    </source>
</evidence>
<dbReference type="Proteomes" id="UP001162483">
    <property type="component" value="Unassembled WGS sequence"/>
</dbReference>
<dbReference type="Gene3D" id="1.20.5.390">
    <property type="entry name" value="L1 transposable element, trimerization domain"/>
    <property type="match status" value="1"/>
</dbReference>
<dbReference type="InterPro" id="IPR032419">
    <property type="entry name" value="CC2-LZ_dom"/>
</dbReference>
<evidence type="ECO:0000313" key="10">
    <source>
        <dbReference type="EMBL" id="CAI9548538.1"/>
    </source>
</evidence>
<keyword evidence="4 7" id="KW-0862">Zinc</keyword>
<dbReference type="Gene3D" id="1.20.5.990">
    <property type="entry name" value="Nemo cc2-lz domain - 1d5 darpin complex"/>
    <property type="match status" value="1"/>
</dbReference>
<keyword evidence="5 8" id="KW-0175">Coiled coil</keyword>
<sequence>MTHYFRKCLHTGQHPLRKTAVERNQKNWQSAAKLLHSLREETEKVDQLQRELTSANEKLSNLEKKSSNYIHKETETDPIVEQTDEDRQAAELLSGEVEMLKQKVDVLNGDLYETNEKLNEAQMIKNKLQDRCLSLDEKLAENKFDVDERQKLLCSVQTLELQVESLNSEIKMEQSKTEEQMRLMSVLQESFDKQKVEYELLKNAEAEKVPKVQLTNLLGKLDTCEKALAKKQLEIDALKEEANKHGEDAETIALLKAQIDVYCSDFHAEREARQNIHQEKEDLATQLALILEENESLKGRHSIEQLQRRHVPSSEGPHRVARGAENLEQPSLNVHTCPKCQLTVPDMDTLQIHVMECIT</sequence>
<keyword evidence="1 7" id="KW-0963">Cytoplasm</keyword>
<dbReference type="EMBL" id="CATNWA010004726">
    <property type="protein sequence ID" value="CAI9548538.1"/>
    <property type="molecule type" value="Genomic_DNA"/>
</dbReference>
<dbReference type="Pfam" id="PF18414">
    <property type="entry name" value="zf_C2H2_10"/>
    <property type="match status" value="1"/>
</dbReference>
<evidence type="ECO:0000259" key="9">
    <source>
        <dbReference type="PROSITE" id="PS51801"/>
    </source>
</evidence>
<evidence type="ECO:0000256" key="4">
    <source>
        <dbReference type="ARBA" id="ARBA00022833"/>
    </source>
</evidence>
<reference evidence="10" key="1">
    <citation type="submission" date="2023-05" db="EMBL/GenBank/DDBJ databases">
        <authorList>
            <person name="Stuckert A."/>
        </authorList>
    </citation>
    <scope>NUCLEOTIDE SEQUENCE</scope>
</reference>
<dbReference type="CDD" id="cd09803">
    <property type="entry name" value="UBAN"/>
    <property type="match status" value="1"/>
</dbReference>
<dbReference type="InterPro" id="IPR051301">
    <property type="entry name" value="Optineurin/NFkB_EssMod"/>
</dbReference>
<comment type="function">
    <text evidence="7">May act by regulating membrane trafficking and cellular morphogenesis.</text>
</comment>